<feature type="region of interest" description="Disordered" evidence="1">
    <location>
        <begin position="87"/>
        <end position="162"/>
    </location>
</feature>
<organism evidence="2">
    <name type="scientific">uncultured Arthrobacter sp</name>
    <dbReference type="NCBI Taxonomy" id="114050"/>
    <lineage>
        <taxon>Bacteria</taxon>
        <taxon>Bacillati</taxon>
        <taxon>Actinomycetota</taxon>
        <taxon>Actinomycetes</taxon>
        <taxon>Micrococcales</taxon>
        <taxon>Micrococcaceae</taxon>
        <taxon>Arthrobacter</taxon>
        <taxon>environmental samples</taxon>
    </lineage>
</organism>
<feature type="region of interest" description="Disordered" evidence="1">
    <location>
        <begin position="229"/>
        <end position="256"/>
    </location>
</feature>
<protein>
    <submittedName>
        <fullName evidence="2">Succinate dehydrogenase iron-sulfur protein</fullName>
        <ecNumber evidence="2">1.3.5.1</ecNumber>
    </submittedName>
</protein>
<keyword evidence="2" id="KW-0560">Oxidoreductase</keyword>
<evidence type="ECO:0000313" key="2">
    <source>
        <dbReference type="EMBL" id="CAA9218436.1"/>
    </source>
</evidence>
<proteinExistence type="predicted"/>
<feature type="non-terminal residue" evidence="2">
    <location>
        <position position="256"/>
    </location>
</feature>
<dbReference type="EC" id="1.3.5.1" evidence="2"/>
<gene>
    <name evidence="2" type="ORF">AVDCRST_MAG83-404</name>
</gene>
<feature type="region of interest" description="Disordered" evidence="1">
    <location>
        <begin position="1"/>
        <end position="36"/>
    </location>
</feature>
<accession>A0A6J4HDF9</accession>
<feature type="compositionally biased region" description="Basic residues" evidence="1">
    <location>
        <begin position="10"/>
        <end position="26"/>
    </location>
</feature>
<dbReference type="AlphaFoldDB" id="A0A6J4HDF9"/>
<evidence type="ECO:0000256" key="1">
    <source>
        <dbReference type="SAM" id="MobiDB-lite"/>
    </source>
</evidence>
<dbReference type="EMBL" id="CADCTE010000030">
    <property type="protein sequence ID" value="CAA9218436.1"/>
    <property type="molecule type" value="Genomic_DNA"/>
</dbReference>
<name>A0A6J4HDF9_9MICC</name>
<feature type="compositionally biased region" description="Basic and acidic residues" evidence="1">
    <location>
        <begin position="134"/>
        <end position="144"/>
    </location>
</feature>
<feature type="non-terminal residue" evidence="2">
    <location>
        <position position="1"/>
    </location>
</feature>
<reference evidence="2" key="1">
    <citation type="submission" date="2020-02" db="EMBL/GenBank/DDBJ databases">
        <authorList>
            <person name="Meier V. D."/>
        </authorList>
    </citation>
    <scope>NUCLEOTIDE SEQUENCE</scope>
    <source>
        <strain evidence="2">AVDCRST_MAG83</strain>
    </source>
</reference>
<sequence length="256" mass="28636">GKRAGLQGRAARRCRRRGNPLLRHHAQGPPLQPRGLRRGALGRMAADHVRHGPRARRPAQGQVGARRIGVLPPLLRPRCLWLRRHADQRPQPARLQDPAEGPRHLQADPGRADQGPAGGKGPHRGHGAVLPVLPRDHAVPDHQGPRAHQGTPAVRRGPRAVRRHDQVHPLRRVHVVLPRLLDRRPVLRSGGHRQCAPLHLRLARRCRRHAPRDPERQGRRVALPHHLQLHGRLPPRHPGHQGHRRGQAGHPDPQGL</sequence>
<dbReference type="GO" id="GO:0008177">
    <property type="term" value="F:succinate dehydrogenase (quinone) activity"/>
    <property type="evidence" value="ECO:0007669"/>
    <property type="project" value="UniProtKB-EC"/>
</dbReference>
<feature type="compositionally biased region" description="Basic residues" evidence="1">
    <location>
        <begin position="229"/>
        <end position="247"/>
    </location>
</feature>